<evidence type="ECO:0000256" key="6">
    <source>
        <dbReference type="PIRNR" id="PIRNR000535"/>
    </source>
</evidence>
<keyword evidence="3" id="KW-0547">Nucleotide-binding</keyword>
<accession>A0ABU9Y8E6</accession>
<sequence>MALPDTTGIVTLTMNPALDVSTRTPELRPTEKLRCGEPRHEPGGGGINVARVIAALGGEATALFPSGGPAGRMIEQLLGKAGVPFKAVPIAGDTRESFNVDETNTGRQYRFILPGPWLTVREQAMLFETLAKFSPAPRYIVASGSLPPGVEGDFYFRLGSICGALGARLLFDAPGEVLAGSAGSGALLIKPNLLELEKAAGRPLRTRHQRVNAARCLIAADVAETVIVSNGARGVLLVTATEEEMISAPHVPVLSAVGAGDSMVGAMTLGLSRGMTMRDAVRYGMAAGAATVMTPAGMLARREDTERIFLELSEEGKSDPLIRRIESPAGGKSIQSAQCSVPAAHGAPGDANGPYA</sequence>
<evidence type="ECO:0000313" key="9">
    <source>
        <dbReference type="EMBL" id="MEN2792070.1"/>
    </source>
</evidence>
<feature type="region of interest" description="Disordered" evidence="7">
    <location>
        <begin position="320"/>
        <end position="356"/>
    </location>
</feature>
<evidence type="ECO:0000256" key="1">
    <source>
        <dbReference type="ARBA" id="ARBA00010688"/>
    </source>
</evidence>
<feature type="domain" description="Carbohydrate kinase PfkB" evidence="8">
    <location>
        <begin position="19"/>
        <end position="294"/>
    </location>
</feature>
<gene>
    <name evidence="9" type="ORF">ABC974_20745</name>
</gene>
<evidence type="ECO:0000256" key="3">
    <source>
        <dbReference type="ARBA" id="ARBA00022741"/>
    </source>
</evidence>
<dbReference type="RefSeq" id="WP_343890137.1">
    <property type="nucleotide sequence ID" value="NZ_BAAAEH010000029.1"/>
</dbReference>
<dbReference type="PANTHER" id="PTHR46566">
    <property type="entry name" value="1-PHOSPHOFRUCTOKINASE-RELATED"/>
    <property type="match status" value="1"/>
</dbReference>
<dbReference type="InterPro" id="IPR002173">
    <property type="entry name" value="Carboh/pur_kinase_PfkB_CS"/>
</dbReference>
<comment type="caution">
    <text evidence="9">The sequence shown here is derived from an EMBL/GenBank/DDBJ whole genome shotgun (WGS) entry which is preliminary data.</text>
</comment>
<keyword evidence="5" id="KW-0067">ATP-binding</keyword>
<evidence type="ECO:0000256" key="7">
    <source>
        <dbReference type="SAM" id="MobiDB-lite"/>
    </source>
</evidence>
<keyword evidence="10" id="KW-1185">Reference proteome</keyword>
<keyword evidence="2 6" id="KW-0808">Transferase</keyword>
<dbReference type="InterPro" id="IPR011611">
    <property type="entry name" value="PfkB_dom"/>
</dbReference>
<dbReference type="PANTHER" id="PTHR46566:SF2">
    <property type="entry name" value="ATP-DEPENDENT 6-PHOSPHOFRUCTOKINASE ISOZYME 2"/>
    <property type="match status" value="1"/>
</dbReference>
<dbReference type="CDD" id="cd01164">
    <property type="entry name" value="FruK_PfkB_like"/>
    <property type="match status" value="1"/>
</dbReference>
<organism evidence="9 10">
    <name type="scientific">Sphingomonas oligophenolica</name>
    <dbReference type="NCBI Taxonomy" id="301154"/>
    <lineage>
        <taxon>Bacteria</taxon>
        <taxon>Pseudomonadati</taxon>
        <taxon>Pseudomonadota</taxon>
        <taxon>Alphaproteobacteria</taxon>
        <taxon>Sphingomonadales</taxon>
        <taxon>Sphingomonadaceae</taxon>
        <taxon>Sphingomonas</taxon>
    </lineage>
</organism>
<dbReference type="InterPro" id="IPR017583">
    <property type="entry name" value="Tagatose/fructose_Pkinase"/>
</dbReference>
<dbReference type="Proteomes" id="UP001419910">
    <property type="component" value="Unassembled WGS sequence"/>
</dbReference>
<evidence type="ECO:0000256" key="4">
    <source>
        <dbReference type="ARBA" id="ARBA00022777"/>
    </source>
</evidence>
<evidence type="ECO:0000256" key="2">
    <source>
        <dbReference type="ARBA" id="ARBA00022679"/>
    </source>
</evidence>
<protein>
    <recommendedName>
        <fullName evidence="6">Phosphofructokinase</fullName>
    </recommendedName>
</protein>
<dbReference type="Pfam" id="PF00294">
    <property type="entry name" value="PfkB"/>
    <property type="match status" value="1"/>
</dbReference>
<evidence type="ECO:0000259" key="8">
    <source>
        <dbReference type="Pfam" id="PF00294"/>
    </source>
</evidence>
<dbReference type="NCBIfam" id="TIGR03168">
    <property type="entry name" value="1-PFK"/>
    <property type="match status" value="1"/>
</dbReference>
<dbReference type="Gene3D" id="3.40.1190.20">
    <property type="match status" value="1"/>
</dbReference>
<reference evidence="9 10" key="1">
    <citation type="submission" date="2024-05" db="EMBL/GenBank/DDBJ databases">
        <authorList>
            <person name="Liu Q."/>
            <person name="Xin Y.-H."/>
        </authorList>
    </citation>
    <scope>NUCLEOTIDE SEQUENCE [LARGE SCALE GENOMIC DNA]</scope>
    <source>
        <strain evidence="9 10">CGMCC 1.10181</strain>
    </source>
</reference>
<dbReference type="EMBL" id="JBDIME010000023">
    <property type="protein sequence ID" value="MEN2792070.1"/>
    <property type="molecule type" value="Genomic_DNA"/>
</dbReference>
<keyword evidence="4" id="KW-0418">Kinase</keyword>
<evidence type="ECO:0000313" key="10">
    <source>
        <dbReference type="Proteomes" id="UP001419910"/>
    </source>
</evidence>
<dbReference type="PROSITE" id="PS00583">
    <property type="entry name" value="PFKB_KINASES_1"/>
    <property type="match status" value="1"/>
</dbReference>
<proteinExistence type="inferred from homology"/>
<dbReference type="SUPFAM" id="SSF53613">
    <property type="entry name" value="Ribokinase-like"/>
    <property type="match status" value="1"/>
</dbReference>
<name>A0ABU9Y8E6_9SPHN</name>
<dbReference type="InterPro" id="IPR029056">
    <property type="entry name" value="Ribokinase-like"/>
</dbReference>
<comment type="similarity">
    <text evidence="1 6">Belongs to the carbohydrate kinase PfkB family.</text>
</comment>
<dbReference type="PIRSF" id="PIRSF000535">
    <property type="entry name" value="1PFK/6PFK/LacC"/>
    <property type="match status" value="1"/>
</dbReference>
<evidence type="ECO:0000256" key="5">
    <source>
        <dbReference type="ARBA" id="ARBA00022840"/>
    </source>
</evidence>